<dbReference type="SUPFAM" id="SSF50993">
    <property type="entry name" value="Peptidase/esterase 'gauge' domain"/>
    <property type="match status" value="1"/>
</dbReference>
<dbReference type="EMBL" id="JBHTEK010000001">
    <property type="protein sequence ID" value="MFC7667018.1"/>
    <property type="molecule type" value="Genomic_DNA"/>
</dbReference>
<name>A0ABW2U0J9_9BACT</name>
<dbReference type="PANTHER" id="PTHR42881">
    <property type="entry name" value="PROLYL ENDOPEPTIDASE"/>
    <property type="match status" value="1"/>
</dbReference>
<dbReference type="Pfam" id="PF02897">
    <property type="entry name" value="Peptidase_S9_N"/>
    <property type="match status" value="1"/>
</dbReference>
<accession>A0ABW2U0J9</accession>
<gene>
    <name evidence="2" type="ORF">ACFQT0_05970</name>
</gene>
<dbReference type="InterPro" id="IPR051167">
    <property type="entry name" value="Prolyl_oligopep/macrocyclase"/>
</dbReference>
<dbReference type="Proteomes" id="UP001596513">
    <property type="component" value="Unassembled WGS sequence"/>
</dbReference>
<evidence type="ECO:0000313" key="3">
    <source>
        <dbReference type="Proteomes" id="UP001596513"/>
    </source>
</evidence>
<evidence type="ECO:0000259" key="1">
    <source>
        <dbReference type="Pfam" id="PF02897"/>
    </source>
</evidence>
<sequence length="109" mass="12062">MFSKNDGLQNQPVLYRQRGIGEPQVLLDANKLSADGTTALAATEFSNDHRYLAYAISSGGSDWNKVRILDLKTNQPAARRAGMGEGVGHLVGEKWLLLQPLRRAQSRRK</sequence>
<protein>
    <recommendedName>
        <fullName evidence="1">Peptidase S9A N-terminal domain-containing protein</fullName>
    </recommendedName>
</protein>
<keyword evidence="3" id="KW-1185">Reference proteome</keyword>
<dbReference type="RefSeq" id="WP_380201211.1">
    <property type="nucleotide sequence ID" value="NZ_JBHTEK010000001.1"/>
</dbReference>
<dbReference type="InterPro" id="IPR023302">
    <property type="entry name" value="Pept_S9A_N"/>
</dbReference>
<evidence type="ECO:0000313" key="2">
    <source>
        <dbReference type="EMBL" id="MFC7667018.1"/>
    </source>
</evidence>
<comment type="caution">
    <text evidence="2">The sequence shown here is derived from an EMBL/GenBank/DDBJ whole genome shotgun (WGS) entry which is preliminary data.</text>
</comment>
<feature type="domain" description="Peptidase S9A N-terminal" evidence="1">
    <location>
        <begin position="2"/>
        <end position="77"/>
    </location>
</feature>
<reference evidence="3" key="1">
    <citation type="journal article" date="2019" name="Int. J. Syst. Evol. Microbiol.">
        <title>The Global Catalogue of Microorganisms (GCM) 10K type strain sequencing project: providing services to taxonomists for standard genome sequencing and annotation.</title>
        <authorList>
            <consortium name="The Broad Institute Genomics Platform"/>
            <consortium name="The Broad Institute Genome Sequencing Center for Infectious Disease"/>
            <person name="Wu L."/>
            <person name="Ma J."/>
        </authorList>
    </citation>
    <scope>NUCLEOTIDE SEQUENCE [LARGE SCALE GENOMIC DNA]</scope>
    <source>
        <strain evidence="3">JCM 19635</strain>
    </source>
</reference>
<proteinExistence type="predicted"/>
<organism evidence="2 3">
    <name type="scientific">Hymenobacter humi</name>
    <dbReference type="NCBI Taxonomy" id="1411620"/>
    <lineage>
        <taxon>Bacteria</taxon>
        <taxon>Pseudomonadati</taxon>
        <taxon>Bacteroidota</taxon>
        <taxon>Cytophagia</taxon>
        <taxon>Cytophagales</taxon>
        <taxon>Hymenobacteraceae</taxon>
        <taxon>Hymenobacter</taxon>
    </lineage>
</organism>
<dbReference type="Gene3D" id="2.130.10.120">
    <property type="entry name" value="Prolyl oligopeptidase, N-terminal domain"/>
    <property type="match status" value="1"/>
</dbReference>
<dbReference type="PANTHER" id="PTHR42881:SF2">
    <property type="entry name" value="PROLYL ENDOPEPTIDASE"/>
    <property type="match status" value="1"/>
</dbReference>